<dbReference type="GO" id="GO:0003677">
    <property type="term" value="F:DNA binding"/>
    <property type="evidence" value="ECO:0007669"/>
    <property type="project" value="UniProtKB-KW"/>
</dbReference>
<dbReference type="Pfam" id="PF00072">
    <property type="entry name" value="Response_reg"/>
    <property type="match status" value="1"/>
</dbReference>
<dbReference type="InterPro" id="IPR011006">
    <property type="entry name" value="CheY-like_superfamily"/>
</dbReference>
<feature type="domain" description="HTH luxR-type" evidence="4">
    <location>
        <begin position="141"/>
        <end position="206"/>
    </location>
</feature>
<dbReference type="CDD" id="cd06170">
    <property type="entry name" value="LuxR_C_like"/>
    <property type="match status" value="1"/>
</dbReference>
<sequence length="210" mass="22927">MKTSTKPVRVLIADDHEILREGIVSVLSTVEAIDVVGEANNAEMAVVLFEQLRPDVTVLDLKMPLMGGIEAIKAIRRIDSAARILALTAYQGDVLAREVLAAGAAGYMLKHGIRKELVEAISNIANGFKHISLDVALELGHYCDSELLSQRELEVLRYVAAGNTNRKIGELMGLSEETIKTHVKTILAKTKAHDRTHAVTIALQRGMLRV</sequence>
<evidence type="ECO:0000313" key="6">
    <source>
        <dbReference type="EMBL" id="MYM75503.1"/>
    </source>
</evidence>
<reference evidence="6 7" key="1">
    <citation type="submission" date="2019-12" db="EMBL/GenBank/DDBJ databases">
        <title>Novel species isolated from a subtropical stream in China.</title>
        <authorList>
            <person name="Lu H."/>
        </authorList>
    </citation>
    <scope>NUCLEOTIDE SEQUENCE [LARGE SCALE GENOMIC DNA]</scope>
    <source>
        <strain evidence="6 7">FT134W</strain>
    </source>
</reference>
<dbReference type="SMART" id="SM00421">
    <property type="entry name" value="HTH_LUXR"/>
    <property type="match status" value="1"/>
</dbReference>
<evidence type="ECO:0000256" key="1">
    <source>
        <dbReference type="ARBA" id="ARBA00022553"/>
    </source>
</evidence>
<dbReference type="PANTHER" id="PTHR43214:SF43">
    <property type="entry name" value="TWO-COMPONENT RESPONSE REGULATOR"/>
    <property type="match status" value="1"/>
</dbReference>
<dbReference type="PROSITE" id="PS50043">
    <property type="entry name" value="HTH_LUXR_2"/>
    <property type="match status" value="1"/>
</dbReference>
<comment type="caution">
    <text evidence="6">The sequence shown here is derived from an EMBL/GenBank/DDBJ whole genome shotgun (WGS) entry which is preliminary data.</text>
</comment>
<feature type="modified residue" description="4-aspartylphosphate" evidence="3">
    <location>
        <position position="60"/>
    </location>
</feature>
<dbReference type="EMBL" id="WWCR01000040">
    <property type="protein sequence ID" value="MYM75503.1"/>
    <property type="molecule type" value="Genomic_DNA"/>
</dbReference>
<dbReference type="InterPro" id="IPR000792">
    <property type="entry name" value="Tscrpt_reg_LuxR_C"/>
</dbReference>
<dbReference type="SUPFAM" id="SSF46894">
    <property type="entry name" value="C-terminal effector domain of the bipartite response regulators"/>
    <property type="match status" value="1"/>
</dbReference>
<organism evidence="6 7">
    <name type="scientific">Duganella margarita</name>
    <dbReference type="NCBI Taxonomy" id="2692170"/>
    <lineage>
        <taxon>Bacteria</taxon>
        <taxon>Pseudomonadati</taxon>
        <taxon>Pseudomonadota</taxon>
        <taxon>Betaproteobacteria</taxon>
        <taxon>Burkholderiales</taxon>
        <taxon>Oxalobacteraceae</taxon>
        <taxon>Telluria group</taxon>
        <taxon>Duganella</taxon>
    </lineage>
</organism>
<dbReference type="GO" id="GO:0000160">
    <property type="term" value="P:phosphorelay signal transduction system"/>
    <property type="evidence" value="ECO:0007669"/>
    <property type="project" value="InterPro"/>
</dbReference>
<dbReference type="InterPro" id="IPR001789">
    <property type="entry name" value="Sig_transdc_resp-reg_receiver"/>
</dbReference>
<keyword evidence="1 3" id="KW-0597">Phosphoprotein</keyword>
<dbReference type="PROSITE" id="PS50110">
    <property type="entry name" value="RESPONSE_REGULATORY"/>
    <property type="match status" value="1"/>
</dbReference>
<gene>
    <name evidence="6" type="ORF">GTP56_25375</name>
</gene>
<dbReference type="PANTHER" id="PTHR43214">
    <property type="entry name" value="TWO-COMPONENT RESPONSE REGULATOR"/>
    <property type="match status" value="1"/>
</dbReference>
<accession>A0A7X4KKC7</accession>
<dbReference type="SMART" id="SM00448">
    <property type="entry name" value="REC"/>
    <property type="match status" value="1"/>
</dbReference>
<dbReference type="CDD" id="cd17535">
    <property type="entry name" value="REC_NarL-like"/>
    <property type="match status" value="1"/>
</dbReference>
<feature type="domain" description="Response regulatory" evidence="5">
    <location>
        <begin position="9"/>
        <end position="125"/>
    </location>
</feature>
<evidence type="ECO:0000313" key="7">
    <source>
        <dbReference type="Proteomes" id="UP000469734"/>
    </source>
</evidence>
<dbReference type="InterPro" id="IPR058245">
    <property type="entry name" value="NreC/VraR/RcsB-like_REC"/>
</dbReference>
<protein>
    <submittedName>
        <fullName evidence="6">Response regulator</fullName>
    </submittedName>
</protein>
<evidence type="ECO:0000259" key="4">
    <source>
        <dbReference type="PROSITE" id="PS50043"/>
    </source>
</evidence>
<evidence type="ECO:0000256" key="3">
    <source>
        <dbReference type="PROSITE-ProRule" id="PRU00169"/>
    </source>
</evidence>
<dbReference type="Proteomes" id="UP000469734">
    <property type="component" value="Unassembled WGS sequence"/>
</dbReference>
<dbReference type="GO" id="GO:0006355">
    <property type="term" value="P:regulation of DNA-templated transcription"/>
    <property type="evidence" value="ECO:0007669"/>
    <property type="project" value="InterPro"/>
</dbReference>
<name>A0A7X4KKC7_9BURK</name>
<dbReference type="RefSeq" id="WP_161052177.1">
    <property type="nucleotide sequence ID" value="NZ_WWCR01000040.1"/>
</dbReference>
<keyword evidence="2" id="KW-0238">DNA-binding</keyword>
<dbReference type="SUPFAM" id="SSF52172">
    <property type="entry name" value="CheY-like"/>
    <property type="match status" value="1"/>
</dbReference>
<proteinExistence type="predicted"/>
<dbReference type="AlphaFoldDB" id="A0A7X4KKC7"/>
<evidence type="ECO:0000259" key="5">
    <source>
        <dbReference type="PROSITE" id="PS50110"/>
    </source>
</evidence>
<dbReference type="InterPro" id="IPR039420">
    <property type="entry name" value="WalR-like"/>
</dbReference>
<dbReference type="Pfam" id="PF00196">
    <property type="entry name" value="GerE"/>
    <property type="match status" value="1"/>
</dbReference>
<dbReference type="Gene3D" id="3.40.50.2300">
    <property type="match status" value="1"/>
</dbReference>
<evidence type="ECO:0000256" key="2">
    <source>
        <dbReference type="ARBA" id="ARBA00023125"/>
    </source>
</evidence>
<dbReference type="InterPro" id="IPR016032">
    <property type="entry name" value="Sig_transdc_resp-reg_C-effctor"/>
</dbReference>
<dbReference type="PRINTS" id="PR00038">
    <property type="entry name" value="HTHLUXR"/>
</dbReference>